<comment type="caution">
    <text evidence="3">The sequence shown here is derived from an EMBL/GenBank/DDBJ whole genome shotgun (WGS) entry which is preliminary data.</text>
</comment>
<gene>
    <name evidence="3" type="ORF">DUNSADRAFT_8358</name>
</gene>
<evidence type="ECO:0008006" key="5">
    <source>
        <dbReference type="Google" id="ProtNLM"/>
    </source>
</evidence>
<reference evidence="3" key="1">
    <citation type="submission" date="2017-08" db="EMBL/GenBank/DDBJ databases">
        <authorList>
            <person name="Polle J.E."/>
            <person name="Barry K."/>
            <person name="Cushman J."/>
            <person name="Schmutz J."/>
            <person name="Tran D."/>
            <person name="Hathwaick L.T."/>
            <person name="Yim W.C."/>
            <person name="Jenkins J."/>
            <person name="Mckie-Krisberg Z.M."/>
            <person name="Prochnik S."/>
            <person name="Lindquist E."/>
            <person name="Dockter R.B."/>
            <person name="Adam C."/>
            <person name="Molina H."/>
            <person name="Bunkerborg J."/>
            <person name="Jin E."/>
            <person name="Buchheim M."/>
            <person name="Magnuson J."/>
        </authorList>
    </citation>
    <scope>NUCLEOTIDE SEQUENCE</scope>
    <source>
        <strain evidence="3">CCAP 19/18</strain>
    </source>
</reference>
<evidence type="ECO:0000256" key="1">
    <source>
        <dbReference type="SAM" id="MobiDB-lite"/>
    </source>
</evidence>
<feature type="chain" id="PRO_5047283610" description="Encoded protein" evidence="2">
    <location>
        <begin position="17"/>
        <end position="287"/>
    </location>
</feature>
<proteinExistence type="predicted"/>
<evidence type="ECO:0000313" key="3">
    <source>
        <dbReference type="EMBL" id="KAF5834857.1"/>
    </source>
</evidence>
<dbReference type="Proteomes" id="UP000815325">
    <property type="component" value="Unassembled WGS sequence"/>
</dbReference>
<name>A0ABQ7GJR4_DUNSA</name>
<feature type="compositionally biased region" description="Basic residues" evidence="1">
    <location>
        <begin position="263"/>
        <end position="272"/>
    </location>
</feature>
<organism evidence="3 4">
    <name type="scientific">Dunaliella salina</name>
    <name type="common">Green alga</name>
    <name type="synonym">Protococcus salinus</name>
    <dbReference type="NCBI Taxonomy" id="3046"/>
    <lineage>
        <taxon>Eukaryota</taxon>
        <taxon>Viridiplantae</taxon>
        <taxon>Chlorophyta</taxon>
        <taxon>core chlorophytes</taxon>
        <taxon>Chlorophyceae</taxon>
        <taxon>CS clade</taxon>
        <taxon>Chlamydomonadales</taxon>
        <taxon>Dunaliellaceae</taxon>
        <taxon>Dunaliella</taxon>
    </lineage>
</organism>
<keyword evidence="4" id="KW-1185">Reference proteome</keyword>
<sequence length="287" mass="30832">MPGLTFRLIGTWYGLSFLVVPRLPTLDCKCPGRDKQLSFCAQYLAAVKLLGAASSTPPGCADARAARLYRYAASLGLDRKHQLVLMRESITRNKACKNFRYAAEQLTNLITSAVGSAPEGFLTRLQSEIEECDRLGTDDTSVPHTEQLDSWASIVAASSSASDVNDAVEPLLSPEADIMPAKAPPPPVAPMPRAAVVSDFAASAGYNPGPVSPRAATPAASTFGSLFGAGRQEPTEASMAGTSAGSPRFRRVTPKKEDEPFKRRGWSIRRKAKEKEDQINAMSFGRQ</sequence>
<evidence type="ECO:0000256" key="2">
    <source>
        <dbReference type="SAM" id="SignalP"/>
    </source>
</evidence>
<feature type="signal peptide" evidence="2">
    <location>
        <begin position="1"/>
        <end position="16"/>
    </location>
</feature>
<protein>
    <recommendedName>
        <fullName evidence="5">Encoded protein</fullName>
    </recommendedName>
</protein>
<dbReference type="EMBL" id="MU069735">
    <property type="protein sequence ID" value="KAF5834857.1"/>
    <property type="molecule type" value="Genomic_DNA"/>
</dbReference>
<keyword evidence="2" id="KW-0732">Signal</keyword>
<feature type="region of interest" description="Disordered" evidence="1">
    <location>
        <begin position="228"/>
        <end position="287"/>
    </location>
</feature>
<accession>A0ABQ7GJR4</accession>
<evidence type="ECO:0000313" key="4">
    <source>
        <dbReference type="Proteomes" id="UP000815325"/>
    </source>
</evidence>